<dbReference type="Gene3D" id="3.60.21.10">
    <property type="match status" value="1"/>
</dbReference>
<keyword evidence="2" id="KW-0479">Metal-binding</keyword>
<evidence type="ECO:0000313" key="7">
    <source>
        <dbReference type="Proteomes" id="UP000476820"/>
    </source>
</evidence>
<reference evidence="6 7" key="1">
    <citation type="submission" date="2019-04" db="EMBL/GenBank/DDBJ databases">
        <title>Genome sequencing of Clostridium botulinum Groups I-IV and Clostridium butyricum.</title>
        <authorList>
            <person name="Brunt J."/>
            <person name="Van Vliet A.H.M."/>
            <person name="Stringer S.C."/>
            <person name="Carter A.T."/>
            <person name="Peck M.W."/>
        </authorList>
    </citation>
    <scope>NUCLEOTIDE SEQUENCE [LARGE SCALE GENOMIC DNA]</scope>
    <source>
        <strain evidence="4 7">1605</strain>
        <strain evidence="5 6">CB-K-33E</strain>
    </source>
</reference>
<evidence type="ECO:0000256" key="2">
    <source>
        <dbReference type="RuleBase" id="RU362039"/>
    </source>
</evidence>
<dbReference type="EMBL" id="SWVK01000012">
    <property type="protein sequence ID" value="NFN35410.1"/>
    <property type="molecule type" value="Genomic_DNA"/>
</dbReference>
<dbReference type="PIRSF" id="PIRSF000883">
    <property type="entry name" value="Pesterase_MJ0912"/>
    <property type="match status" value="1"/>
</dbReference>
<comment type="caution">
    <text evidence="4">The sequence shown here is derived from an EMBL/GenBank/DDBJ whole genome shotgun (WGS) entry which is preliminary data.</text>
</comment>
<evidence type="ECO:0000313" key="4">
    <source>
        <dbReference type="EMBL" id="NFF87017.1"/>
    </source>
</evidence>
<proteinExistence type="inferred from homology"/>
<dbReference type="GO" id="GO:0046872">
    <property type="term" value="F:metal ion binding"/>
    <property type="evidence" value="ECO:0007669"/>
    <property type="project" value="UniProtKB-KW"/>
</dbReference>
<dbReference type="AlphaFoldDB" id="A0A0L9YBY1"/>
<dbReference type="GO" id="GO:0016791">
    <property type="term" value="F:phosphatase activity"/>
    <property type="evidence" value="ECO:0007669"/>
    <property type="project" value="TreeGrafter"/>
</dbReference>
<evidence type="ECO:0000313" key="6">
    <source>
        <dbReference type="Proteomes" id="UP000473681"/>
    </source>
</evidence>
<dbReference type="InterPro" id="IPR029052">
    <property type="entry name" value="Metallo-depent_PP-like"/>
</dbReference>
<sequence>MKIAIISDIHGNIYSLIRALQDIDNEKVDSIICLGDLVGYGPHPNEVIAMIKRRNILCIQGNYDKSVIDNDYTFIRETEINSFSLPWTYNELRAQNRYFLSNLPSSISLNIQGKKIIFVHGSPSILNQYLFENAEDTKNIIENMEEDILVCAHTHIPSIKSFDEKMYINCGSIGKPKIGRPNLTYCLLDINELSGVKAQIKELEYEYPRIVKDMTLLNFPSKLIKSFEKGLE</sequence>
<dbReference type="InterPro" id="IPR011152">
    <property type="entry name" value="Pesterase_MJ0912"/>
</dbReference>
<dbReference type="SUPFAM" id="SSF56300">
    <property type="entry name" value="Metallo-dependent phosphatases"/>
    <property type="match status" value="1"/>
</dbReference>
<dbReference type="EMBL" id="SWOV01000006">
    <property type="protein sequence ID" value="NFF87017.1"/>
    <property type="molecule type" value="Genomic_DNA"/>
</dbReference>
<evidence type="ECO:0000259" key="3">
    <source>
        <dbReference type="Pfam" id="PF12850"/>
    </source>
</evidence>
<dbReference type="PANTHER" id="PTHR42850:SF2">
    <property type="entry name" value="BLL5683 PROTEIN"/>
    <property type="match status" value="1"/>
</dbReference>
<gene>
    <name evidence="4" type="ORF">FC774_03790</name>
    <name evidence="5" type="ORF">FDB51_09800</name>
</gene>
<organism evidence="4 7">
    <name type="scientific">Clostridium botulinum</name>
    <dbReference type="NCBI Taxonomy" id="1491"/>
    <lineage>
        <taxon>Bacteria</taxon>
        <taxon>Bacillati</taxon>
        <taxon>Bacillota</taxon>
        <taxon>Clostridia</taxon>
        <taxon>Eubacteriales</taxon>
        <taxon>Clostridiaceae</taxon>
        <taxon>Clostridium</taxon>
    </lineage>
</organism>
<accession>A0A0L9YBY1</accession>
<dbReference type="NCBIfam" id="TIGR00040">
    <property type="entry name" value="yfcE"/>
    <property type="match status" value="1"/>
</dbReference>
<dbReference type="InterPro" id="IPR000979">
    <property type="entry name" value="Phosphodiesterase_MJ0936/Vps29"/>
</dbReference>
<dbReference type="InterPro" id="IPR024654">
    <property type="entry name" value="Calcineurin-like_PHP_lpxH"/>
</dbReference>
<evidence type="ECO:0000313" key="5">
    <source>
        <dbReference type="EMBL" id="NFN35410.1"/>
    </source>
</evidence>
<dbReference type="Proteomes" id="UP000473681">
    <property type="component" value="Unassembled WGS sequence"/>
</dbReference>
<name>A0A0L9YBY1_CLOBO</name>
<dbReference type="GO" id="GO:0005737">
    <property type="term" value="C:cytoplasm"/>
    <property type="evidence" value="ECO:0007669"/>
    <property type="project" value="TreeGrafter"/>
</dbReference>
<comment type="similarity">
    <text evidence="1 2">Belongs to the metallophosphoesterase superfamily. YfcE family.</text>
</comment>
<evidence type="ECO:0000256" key="1">
    <source>
        <dbReference type="ARBA" id="ARBA00008950"/>
    </source>
</evidence>
<dbReference type="OrthoDB" id="9800565at2"/>
<comment type="cofactor">
    <cofactor evidence="2">
        <name>a divalent metal cation</name>
        <dbReference type="ChEBI" id="CHEBI:60240"/>
    </cofactor>
</comment>
<feature type="domain" description="Calcineurin-like phosphoesterase" evidence="3">
    <location>
        <begin position="1"/>
        <end position="192"/>
    </location>
</feature>
<dbReference type="InterPro" id="IPR050126">
    <property type="entry name" value="Ap4A_hydrolase"/>
</dbReference>
<dbReference type="PANTHER" id="PTHR42850">
    <property type="entry name" value="METALLOPHOSPHOESTERASE"/>
    <property type="match status" value="1"/>
</dbReference>
<dbReference type="Proteomes" id="UP000476820">
    <property type="component" value="Unassembled WGS sequence"/>
</dbReference>
<protein>
    <recommendedName>
        <fullName evidence="2">Phosphoesterase</fullName>
        <ecNumber evidence="2">3.1.4.-</ecNumber>
    </recommendedName>
</protein>
<dbReference type="EC" id="3.1.4.-" evidence="2"/>
<dbReference type="Pfam" id="PF12850">
    <property type="entry name" value="Metallophos_2"/>
    <property type="match status" value="1"/>
</dbReference>
<dbReference type="RefSeq" id="WP_053341724.1">
    <property type="nucleotide sequence ID" value="NZ_LFPA01000121.1"/>
</dbReference>